<keyword evidence="1" id="KW-0732">Signal</keyword>
<feature type="chain" id="PRO_5016707062" description="DUF5666 domain-containing protein" evidence="1">
    <location>
        <begin position="27"/>
        <end position="194"/>
    </location>
</feature>
<proteinExistence type="predicted"/>
<organism evidence="2 3">
    <name type="scientific">Pseudomonas wadenswilerensis</name>
    <dbReference type="NCBI Taxonomy" id="1785161"/>
    <lineage>
        <taxon>Bacteria</taxon>
        <taxon>Pseudomonadati</taxon>
        <taxon>Pseudomonadota</taxon>
        <taxon>Gammaproteobacteria</taxon>
        <taxon>Pseudomonadales</taxon>
        <taxon>Pseudomonadaceae</taxon>
        <taxon>Pseudomonas</taxon>
    </lineage>
</organism>
<dbReference type="RefSeq" id="WP_115088714.1">
    <property type="nucleotide sequence ID" value="NZ_CBCSFG010000003.1"/>
</dbReference>
<dbReference type="EMBL" id="UIDD01000011">
    <property type="protein sequence ID" value="SUQ65254.1"/>
    <property type="molecule type" value="Genomic_DNA"/>
</dbReference>
<gene>
    <name evidence="2" type="ORF">CCOS864_04725</name>
</gene>
<dbReference type="AlphaFoldDB" id="A0A380T5Z3"/>
<evidence type="ECO:0000313" key="2">
    <source>
        <dbReference type="EMBL" id="SUQ65254.1"/>
    </source>
</evidence>
<evidence type="ECO:0008006" key="4">
    <source>
        <dbReference type="Google" id="ProtNLM"/>
    </source>
</evidence>
<accession>A0A380T5Z3</accession>
<name>A0A380T5Z3_9PSED</name>
<reference evidence="3" key="1">
    <citation type="submission" date="2018-07" db="EMBL/GenBank/DDBJ databases">
        <authorList>
            <person name="Blom J."/>
        </authorList>
    </citation>
    <scope>NUCLEOTIDE SEQUENCE [LARGE SCALE GENOMIC DNA]</scope>
    <source>
        <strain evidence="3">CCOS 864</strain>
    </source>
</reference>
<feature type="signal peptide" evidence="1">
    <location>
        <begin position="1"/>
        <end position="26"/>
    </location>
</feature>
<protein>
    <recommendedName>
        <fullName evidence="4">DUF5666 domain-containing protein</fullName>
    </recommendedName>
</protein>
<sequence>MKPLRRFAHAFAVVSLLSAASFTVQAEEKLIDAVATEDVVDTKVLAVDLDKRVVTVAGPENSEVPIQVSEQAKDLHNLKVGDLVNITVNRSVATVLETDLTKAPGISKEAGVIRATKDNPNPGGEAFRQIKVTSKITKIDLKTHEVTLTPPEGPQKVVKVEDPELQERMKNLKVGQSVVIVYTDVLKITTRSPS</sequence>
<keyword evidence="3" id="KW-1185">Reference proteome</keyword>
<evidence type="ECO:0000313" key="3">
    <source>
        <dbReference type="Proteomes" id="UP000255177"/>
    </source>
</evidence>
<evidence type="ECO:0000256" key="1">
    <source>
        <dbReference type="SAM" id="SignalP"/>
    </source>
</evidence>
<dbReference type="Proteomes" id="UP000255177">
    <property type="component" value="Unassembled WGS sequence"/>
</dbReference>